<dbReference type="Proteomes" id="UP001523216">
    <property type="component" value="Unassembled WGS sequence"/>
</dbReference>
<gene>
    <name evidence="1" type="ORF">LXN57_36500</name>
</gene>
<sequence length="47" mass="5426">MAGRPAPGVPRRPAYSPKDRATMWIDADSRIVEDPDRSERLFWNNRA</sequence>
<accession>A0ABT0YAK5</accession>
<comment type="caution">
    <text evidence="1">The sequence shown here is derived from an EMBL/GenBank/DDBJ whole genome shotgun (WGS) entry which is preliminary data.</text>
</comment>
<evidence type="ECO:0000313" key="2">
    <source>
        <dbReference type="Proteomes" id="UP001523216"/>
    </source>
</evidence>
<dbReference type="EMBL" id="JAMQOL010000054">
    <property type="protein sequence ID" value="MCM4083071.1"/>
    <property type="molecule type" value="Genomic_DNA"/>
</dbReference>
<name>A0ABT0YAK5_9ACTN</name>
<protein>
    <submittedName>
        <fullName evidence="1">Uncharacterized protein</fullName>
    </submittedName>
</protein>
<evidence type="ECO:0000313" key="1">
    <source>
        <dbReference type="EMBL" id="MCM4083071.1"/>
    </source>
</evidence>
<organism evidence="1 2">
    <name type="scientific">Paractinoplanes hotanensis</name>
    <dbReference type="NCBI Taxonomy" id="2906497"/>
    <lineage>
        <taxon>Bacteria</taxon>
        <taxon>Bacillati</taxon>
        <taxon>Actinomycetota</taxon>
        <taxon>Actinomycetes</taxon>
        <taxon>Micromonosporales</taxon>
        <taxon>Micromonosporaceae</taxon>
        <taxon>Paractinoplanes</taxon>
    </lineage>
</organism>
<keyword evidence="2" id="KW-1185">Reference proteome</keyword>
<reference evidence="1 2" key="1">
    <citation type="submission" date="2022-06" db="EMBL/GenBank/DDBJ databases">
        <title>Actinoplanes abujensis sp. nov., isolated from Nigerian arid soil.</title>
        <authorList>
            <person name="Ding P."/>
        </authorList>
    </citation>
    <scope>NUCLEOTIDE SEQUENCE [LARGE SCALE GENOMIC DNA]</scope>
    <source>
        <strain evidence="2">TRM88002</strain>
    </source>
</reference>
<proteinExistence type="predicted"/>
<dbReference type="RefSeq" id="WP_251802786.1">
    <property type="nucleotide sequence ID" value="NZ_JAMQOL010000054.1"/>
</dbReference>